<sequence length="74" mass="8055">MIEKTLNWTDEDGEAHTARLIAEHGGHKQHWCVGNIMRCSCGEAVGRLRGQGLFVAQSCRVCPLGAENPQVALP</sequence>
<dbReference type="Proteomes" id="UP000198953">
    <property type="component" value="Unassembled WGS sequence"/>
</dbReference>
<reference evidence="1 2" key="1">
    <citation type="submission" date="2016-10" db="EMBL/GenBank/DDBJ databases">
        <authorList>
            <person name="de Groot N.N."/>
        </authorList>
    </citation>
    <scope>NUCLEOTIDE SEQUENCE [LARGE SCALE GENOMIC DNA]</scope>
    <source>
        <strain evidence="1 2">DSM 43357</strain>
    </source>
</reference>
<accession>A0A1H8KD90</accession>
<proteinExistence type="predicted"/>
<gene>
    <name evidence="1" type="ORF">SAMN05660976_08575</name>
</gene>
<evidence type="ECO:0000313" key="2">
    <source>
        <dbReference type="Proteomes" id="UP000198953"/>
    </source>
</evidence>
<organism evidence="1 2">
    <name type="scientific">Nonomuraea pusilla</name>
    <dbReference type="NCBI Taxonomy" id="46177"/>
    <lineage>
        <taxon>Bacteria</taxon>
        <taxon>Bacillati</taxon>
        <taxon>Actinomycetota</taxon>
        <taxon>Actinomycetes</taxon>
        <taxon>Streptosporangiales</taxon>
        <taxon>Streptosporangiaceae</taxon>
        <taxon>Nonomuraea</taxon>
    </lineage>
</organism>
<name>A0A1H8KD90_9ACTN</name>
<dbReference type="STRING" id="46177.SAMN05660976_08575"/>
<evidence type="ECO:0000313" key="1">
    <source>
        <dbReference type="EMBL" id="SEN90621.1"/>
    </source>
</evidence>
<dbReference type="RefSeq" id="WP_091106180.1">
    <property type="nucleotide sequence ID" value="NZ_FOBF01000059.1"/>
</dbReference>
<dbReference type="EMBL" id="FOBF01000059">
    <property type="protein sequence ID" value="SEN90621.1"/>
    <property type="molecule type" value="Genomic_DNA"/>
</dbReference>
<protein>
    <submittedName>
        <fullName evidence="1">Uncharacterized protein</fullName>
    </submittedName>
</protein>
<dbReference type="AlphaFoldDB" id="A0A1H8KD90"/>
<keyword evidence="2" id="KW-1185">Reference proteome</keyword>